<dbReference type="SUPFAM" id="SSF56672">
    <property type="entry name" value="DNA/RNA polymerases"/>
    <property type="match status" value="1"/>
</dbReference>
<dbReference type="InterPro" id="IPR041577">
    <property type="entry name" value="RT_RNaseH_2"/>
</dbReference>
<dbReference type="EMBL" id="CAJNOC010008911">
    <property type="protein sequence ID" value="CAF1122252.1"/>
    <property type="molecule type" value="Genomic_DNA"/>
</dbReference>
<dbReference type="SUPFAM" id="SSF53098">
    <property type="entry name" value="Ribonuclease H-like"/>
    <property type="match status" value="1"/>
</dbReference>
<evidence type="ECO:0000313" key="2">
    <source>
        <dbReference type="EMBL" id="CAF1122252.1"/>
    </source>
</evidence>
<dbReference type="Pfam" id="PF17919">
    <property type="entry name" value="RT_RNaseH_2"/>
    <property type="match status" value="1"/>
</dbReference>
<sequence length="491" mass="57065">MNFTAPFRIKDTKFEWTRLCEDSFHKIIEQLTNPPLLAYPDFTKPSHLATDASGVGIAGVLFQYDEQNNEKVVAYASRNLKPSERNYPALKLECLAIVWAVEQFRPYLYGRKFRVVSDHNPLAYLDNMKIKSTRIKKWRLMLAEMEVNCVEDDKMNLAKLQREDQDLKKIFHKLGDKSEFGRYFLKGNVLCKKYKKYQDKILVPKKLVESVLSTCHDGLSGGHLEIHVNGFDHVVIFTDYLSKWAEALPTDRINAKTIAKILINLVINRHSARGKLLSDQGRQFLAALVKEICEYMKIKKLSTTPYHAECNGQTERFNKTICQILFTYCNDHLSDWDEFLDIALFAYRVSPHETTLKSPFKLLYGRNPRLPGELSKNVDVQVQNFDRIWKEATKRMKKVNKNRKAKYNAKFPGVKFNVNDKVRFDSRQGLTHKLRNDKWTGPFKVFKVMDNNNLELEIANGKTKIVHVNKIKHAEESRDEVKPKSILKSKN</sequence>
<dbReference type="InterPro" id="IPR050951">
    <property type="entry name" value="Retrovirus_Pol_polyprotein"/>
</dbReference>
<dbReference type="PROSITE" id="PS50994">
    <property type="entry name" value="INTEGRASE"/>
    <property type="match status" value="1"/>
</dbReference>
<dbReference type="OrthoDB" id="10030726at2759"/>
<dbReference type="InterPro" id="IPR036397">
    <property type="entry name" value="RNaseH_sf"/>
</dbReference>
<dbReference type="FunFam" id="3.30.420.10:FF:000032">
    <property type="entry name" value="Retrovirus-related Pol polyprotein from transposon 297-like Protein"/>
    <property type="match status" value="1"/>
</dbReference>
<gene>
    <name evidence="2" type="ORF">OXX778_LOCUS22095</name>
</gene>
<dbReference type="GO" id="GO:0003676">
    <property type="term" value="F:nucleic acid binding"/>
    <property type="evidence" value="ECO:0007669"/>
    <property type="project" value="InterPro"/>
</dbReference>
<dbReference type="GO" id="GO:0015074">
    <property type="term" value="P:DNA integration"/>
    <property type="evidence" value="ECO:0007669"/>
    <property type="project" value="InterPro"/>
</dbReference>
<dbReference type="InterPro" id="IPR043502">
    <property type="entry name" value="DNA/RNA_pol_sf"/>
</dbReference>
<feature type="domain" description="Integrase catalytic" evidence="1">
    <location>
        <begin position="200"/>
        <end position="367"/>
    </location>
</feature>
<reference evidence="2" key="1">
    <citation type="submission" date="2021-02" db="EMBL/GenBank/DDBJ databases">
        <authorList>
            <person name="Nowell W R."/>
        </authorList>
    </citation>
    <scope>NUCLEOTIDE SEQUENCE</scope>
    <source>
        <strain evidence="2">Ploen Becks lab</strain>
    </source>
</reference>
<name>A0A814QLI3_9BILA</name>
<protein>
    <recommendedName>
        <fullName evidence="1">Integrase catalytic domain-containing protein</fullName>
    </recommendedName>
</protein>
<dbReference type="CDD" id="cd09274">
    <property type="entry name" value="RNase_HI_RT_Ty3"/>
    <property type="match status" value="1"/>
</dbReference>
<evidence type="ECO:0000259" key="1">
    <source>
        <dbReference type="PROSITE" id="PS50994"/>
    </source>
</evidence>
<accession>A0A814QLI3</accession>
<organism evidence="2 3">
    <name type="scientific">Brachionus calyciflorus</name>
    <dbReference type="NCBI Taxonomy" id="104777"/>
    <lineage>
        <taxon>Eukaryota</taxon>
        <taxon>Metazoa</taxon>
        <taxon>Spiralia</taxon>
        <taxon>Gnathifera</taxon>
        <taxon>Rotifera</taxon>
        <taxon>Eurotatoria</taxon>
        <taxon>Monogononta</taxon>
        <taxon>Pseudotrocha</taxon>
        <taxon>Ploima</taxon>
        <taxon>Brachionidae</taxon>
        <taxon>Brachionus</taxon>
    </lineage>
</organism>
<keyword evidence="3" id="KW-1185">Reference proteome</keyword>
<comment type="caution">
    <text evidence="2">The sequence shown here is derived from an EMBL/GenBank/DDBJ whole genome shotgun (WGS) entry which is preliminary data.</text>
</comment>
<dbReference type="Gene3D" id="3.10.20.370">
    <property type="match status" value="1"/>
</dbReference>
<dbReference type="PANTHER" id="PTHR37984">
    <property type="entry name" value="PROTEIN CBG26694"/>
    <property type="match status" value="1"/>
</dbReference>
<dbReference type="FunFam" id="3.10.20.370:FF:000001">
    <property type="entry name" value="Retrovirus-related Pol polyprotein from transposon 17.6-like protein"/>
    <property type="match status" value="1"/>
</dbReference>
<dbReference type="Gene3D" id="3.30.420.10">
    <property type="entry name" value="Ribonuclease H-like superfamily/Ribonuclease H"/>
    <property type="match status" value="1"/>
</dbReference>
<dbReference type="Proteomes" id="UP000663879">
    <property type="component" value="Unassembled WGS sequence"/>
</dbReference>
<dbReference type="InterPro" id="IPR001584">
    <property type="entry name" value="Integrase_cat-core"/>
</dbReference>
<dbReference type="AlphaFoldDB" id="A0A814QLI3"/>
<proteinExistence type="predicted"/>
<dbReference type="PANTHER" id="PTHR37984:SF15">
    <property type="entry name" value="INTEGRASE CATALYTIC DOMAIN-CONTAINING PROTEIN"/>
    <property type="match status" value="1"/>
</dbReference>
<dbReference type="InterPro" id="IPR012337">
    <property type="entry name" value="RNaseH-like_sf"/>
</dbReference>
<evidence type="ECO:0000313" key="3">
    <source>
        <dbReference type="Proteomes" id="UP000663879"/>
    </source>
</evidence>